<dbReference type="SMART" id="SM00228">
    <property type="entry name" value="PDZ"/>
    <property type="match status" value="1"/>
</dbReference>
<dbReference type="GO" id="GO:0006508">
    <property type="term" value="P:proteolysis"/>
    <property type="evidence" value="ECO:0007669"/>
    <property type="project" value="InterPro"/>
</dbReference>
<sequence>MKKLLCLITLAGIATLCPYWSLAQTPMSEMSYIGHHIYLKSEINGNSARFIFDTGADFLYLDSTYLANSGLKFEKVGYAMLGGVGEKRQKTRMILGETKLNLFGKQYKPDMTPIIQLKPILGDDADGIIGMAGFADKAIIIDYINEKICFTDQLTTTHTNGYFPMDIEITSNRIYLPISVTVDNNISFTGKAMMDLGSGSTISLSAITAREHKLDNIENKTGYTMEIGGIGGKSSGYVFRAHKATIASFELNDIVIGYSTDSKGALSNREGYIGIIGNQVWVRFHVIIDIKNKKLYLKPNDSLNAEFEFNTLGFTFTDRSKTLGCWVVNRIYDGSDAQKAGLKGGDKIIEINGKDVKNIGIAEQAALYKTKSPLSLKLLRNNTPICIPRIN</sequence>
<organism evidence="4">
    <name type="scientific">bioreactor metagenome</name>
    <dbReference type="NCBI Taxonomy" id="1076179"/>
    <lineage>
        <taxon>unclassified sequences</taxon>
        <taxon>metagenomes</taxon>
        <taxon>ecological metagenomes</taxon>
    </lineage>
</organism>
<gene>
    <name evidence="4" type="ORF">SDC9_60718</name>
</gene>
<dbReference type="InterPro" id="IPR001995">
    <property type="entry name" value="Peptidase_A2_cat"/>
</dbReference>
<dbReference type="EMBL" id="VSSQ01002265">
    <property type="protein sequence ID" value="MPM14356.1"/>
    <property type="molecule type" value="Genomic_DNA"/>
</dbReference>
<dbReference type="Pfam" id="PF13650">
    <property type="entry name" value="Asp_protease_2"/>
    <property type="match status" value="1"/>
</dbReference>
<dbReference type="SUPFAM" id="SSF50156">
    <property type="entry name" value="PDZ domain-like"/>
    <property type="match status" value="1"/>
</dbReference>
<dbReference type="InterPro" id="IPR001478">
    <property type="entry name" value="PDZ"/>
</dbReference>
<evidence type="ECO:0000259" key="2">
    <source>
        <dbReference type="PROSITE" id="PS50106"/>
    </source>
</evidence>
<dbReference type="PROSITE" id="PS50106">
    <property type="entry name" value="PDZ"/>
    <property type="match status" value="1"/>
</dbReference>
<accession>A0A644XDQ2</accession>
<dbReference type="PROSITE" id="PS50175">
    <property type="entry name" value="ASP_PROT_RETROV"/>
    <property type="match status" value="1"/>
</dbReference>
<dbReference type="InterPro" id="IPR036034">
    <property type="entry name" value="PDZ_sf"/>
</dbReference>
<evidence type="ECO:0000313" key="4">
    <source>
        <dbReference type="EMBL" id="MPM14356.1"/>
    </source>
</evidence>
<comment type="caution">
    <text evidence="4">The sequence shown here is derived from an EMBL/GenBank/DDBJ whole genome shotgun (WGS) entry which is preliminary data.</text>
</comment>
<dbReference type="Pfam" id="PF00595">
    <property type="entry name" value="PDZ"/>
    <property type="match status" value="1"/>
</dbReference>
<feature type="domain" description="Peptidase A2" evidence="3">
    <location>
        <begin position="48"/>
        <end position="85"/>
    </location>
</feature>
<dbReference type="InterPro" id="IPR001969">
    <property type="entry name" value="Aspartic_peptidase_AS"/>
</dbReference>
<evidence type="ECO:0000256" key="1">
    <source>
        <dbReference type="ARBA" id="ARBA00022801"/>
    </source>
</evidence>
<name>A0A644XDQ2_9ZZZZ</name>
<dbReference type="Gene3D" id="2.40.70.10">
    <property type="entry name" value="Acid Proteases"/>
    <property type="match status" value="2"/>
</dbReference>
<dbReference type="SUPFAM" id="SSF50630">
    <property type="entry name" value="Acid proteases"/>
    <property type="match status" value="1"/>
</dbReference>
<feature type="domain" description="PDZ" evidence="2">
    <location>
        <begin position="294"/>
        <end position="369"/>
    </location>
</feature>
<dbReference type="PROSITE" id="PS00141">
    <property type="entry name" value="ASP_PROTEASE"/>
    <property type="match status" value="1"/>
</dbReference>
<dbReference type="GO" id="GO:0004190">
    <property type="term" value="F:aspartic-type endopeptidase activity"/>
    <property type="evidence" value="ECO:0007669"/>
    <property type="project" value="InterPro"/>
</dbReference>
<dbReference type="InterPro" id="IPR021109">
    <property type="entry name" value="Peptidase_aspartic_dom_sf"/>
</dbReference>
<protein>
    <submittedName>
        <fullName evidence="4">Uncharacterized protein</fullName>
    </submittedName>
</protein>
<reference evidence="4" key="1">
    <citation type="submission" date="2019-08" db="EMBL/GenBank/DDBJ databases">
        <authorList>
            <person name="Kucharzyk K."/>
            <person name="Murdoch R.W."/>
            <person name="Higgins S."/>
            <person name="Loffler F."/>
        </authorList>
    </citation>
    <scope>NUCLEOTIDE SEQUENCE</scope>
</reference>
<proteinExistence type="predicted"/>
<dbReference type="AlphaFoldDB" id="A0A644XDQ2"/>
<keyword evidence="1" id="KW-0378">Hydrolase</keyword>
<evidence type="ECO:0000259" key="3">
    <source>
        <dbReference type="PROSITE" id="PS50175"/>
    </source>
</evidence>
<dbReference type="Gene3D" id="2.30.42.10">
    <property type="match status" value="1"/>
</dbReference>